<dbReference type="InterPro" id="IPR010916">
    <property type="entry name" value="TonB_box_CS"/>
</dbReference>
<dbReference type="Proteomes" id="UP000002745">
    <property type="component" value="Chromosome"/>
</dbReference>
<dbReference type="AlphaFoldDB" id="C6XQE7"/>
<dbReference type="SUPFAM" id="SSF56935">
    <property type="entry name" value="Porins"/>
    <property type="match status" value="1"/>
</dbReference>
<dbReference type="OrthoDB" id="5476657at2"/>
<evidence type="ECO:0000256" key="1">
    <source>
        <dbReference type="ARBA" id="ARBA00004442"/>
    </source>
</evidence>
<dbReference type="Pfam" id="PF07715">
    <property type="entry name" value="Plug"/>
    <property type="match status" value="1"/>
</dbReference>
<evidence type="ECO:0000259" key="8">
    <source>
        <dbReference type="Pfam" id="PF00593"/>
    </source>
</evidence>
<evidence type="ECO:0000256" key="6">
    <source>
        <dbReference type="SAM" id="MobiDB-lite"/>
    </source>
</evidence>
<keyword evidence="4" id="KW-0998">Cell outer membrane</keyword>
<feature type="region of interest" description="Disordered" evidence="6">
    <location>
        <begin position="274"/>
        <end position="300"/>
    </location>
</feature>
<dbReference type="InterPro" id="IPR036942">
    <property type="entry name" value="Beta-barrel_TonB_sf"/>
</dbReference>
<protein>
    <submittedName>
        <fullName evidence="10">TonB-dependent receptor</fullName>
    </submittedName>
</protein>
<dbReference type="InterPro" id="IPR010104">
    <property type="entry name" value="TonB_rcpt_bac"/>
</dbReference>
<dbReference type="Gene3D" id="2.170.130.10">
    <property type="entry name" value="TonB-dependent receptor, plug domain"/>
    <property type="match status" value="1"/>
</dbReference>
<comment type="subcellular location">
    <subcellularLocation>
        <location evidence="1 5">Cell outer membrane</location>
    </subcellularLocation>
</comment>
<proteinExistence type="inferred from homology"/>
<dbReference type="Pfam" id="PF00593">
    <property type="entry name" value="TonB_dep_Rec_b-barrel"/>
    <property type="match status" value="1"/>
</dbReference>
<dbReference type="PROSITE" id="PS00430">
    <property type="entry name" value="TONB_DEPENDENT_REC_1"/>
    <property type="match status" value="1"/>
</dbReference>
<dbReference type="PANTHER" id="PTHR40980:SF4">
    <property type="entry name" value="TONB-DEPENDENT RECEPTOR-LIKE BETA-BARREL DOMAIN-CONTAINING PROTEIN"/>
    <property type="match status" value="1"/>
</dbReference>
<keyword evidence="5" id="KW-0798">TonB box</keyword>
<dbReference type="STRING" id="582402.Hbal_2773"/>
<organism evidence="10 11">
    <name type="scientific">Hirschia baltica (strain ATCC 49814 / DSM 5838 / IFAM 1418)</name>
    <dbReference type="NCBI Taxonomy" id="582402"/>
    <lineage>
        <taxon>Bacteria</taxon>
        <taxon>Pseudomonadati</taxon>
        <taxon>Pseudomonadota</taxon>
        <taxon>Alphaproteobacteria</taxon>
        <taxon>Hyphomonadales</taxon>
        <taxon>Hyphomonadaceae</taxon>
        <taxon>Hirschia</taxon>
    </lineage>
</organism>
<dbReference type="InterPro" id="IPR000531">
    <property type="entry name" value="Beta-barrel_TonB"/>
</dbReference>
<keyword evidence="10" id="KW-0675">Receptor</keyword>
<feature type="chain" id="PRO_5002971615" evidence="7">
    <location>
        <begin position="39"/>
        <end position="1009"/>
    </location>
</feature>
<feature type="compositionally biased region" description="Polar residues" evidence="6">
    <location>
        <begin position="243"/>
        <end position="261"/>
    </location>
</feature>
<reference evidence="11" key="1">
    <citation type="journal article" date="2011" name="J. Bacteriol.">
        <title>Genome sequences of eight morphologically diverse alphaproteobacteria.</title>
        <authorList>
            <consortium name="US DOE Joint Genome Institute"/>
            <person name="Brown P.J."/>
            <person name="Kysela D.T."/>
            <person name="Buechlein A."/>
            <person name="Hemmerich C."/>
            <person name="Brun Y.V."/>
        </authorList>
    </citation>
    <scope>NUCLEOTIDE SEQUENCE [LARGE SCALE GENOMIC DNA]</scope>
    <source>
        <strain evidence="11">ATCC 49814 / DSM 5838 / IFAM 1418</strain>
    </source>
</reference>
<feature type="domain" description="TonB-dependent receptor plug" evidence="9">
    <location>
        <begin position="72"/>
        <end position="173"/>
    </location>
</feature>
<keyword evidence="2 7" id="KW-0732">Signal</keyword>
<dbReference type="InterPro" id="IPR012910">
    <property type="entry name" value="Plug_dom"/>
</dbReference>
<evidence type="ECO:0000256" key="4">
    <source>
        <dbReference type="ARBA" id="ARBA00023237"/>
    </source>
</evidence>
<evidence type="ECO:0000313" key="11">
    <source>
        <dbReference type="Proteomes" id="UP000002745"/>
    </source>
</evidence>
<dbReference type="RefSeq" id="WP_015828596.1">
    <property type="nucleotide sequence ID" value="NC_012982.1"/>
</dbReference>
<feature type="signal peptide" evidence="7">
    <location>
        <begin position="1"/>
        <end position="38"/>
    </location>
</feature>
<comment type="similarity">
    <text evidence="5">Belongs to the TonB-dependent receptor family.</text>
</comment>
<name>C6XQE7_HIRBI</name>
<evidence type="ECO:0000259" key="9">
    <source>
        <dbReference type="Pfam" id="PF07715"/>
    </source>
</evidence>
<dbReference type="PANTHER" id="PTHR40980">
    <property type="entry name" value="PLUG DOMAIN-CONTAINING PROTEIN"/>
    <property type="match status" value="1"/>
</dbReference>
<dbReference type="HOGENOM" id="CLU_006935_2_0_5"/>
<dbReference type="PROSITE" id="PS51318">
    <property type="entry name" value="TAT"/>
    <property type="match status" value="1"/>
</dbReference>
<dbReference type="Gene3D" id="2.40.170.20">
    <property type="entry name" value="TonB-dependent receptor, beta-barrel domain"/>
    <property type="match status" value="1"/>
</dbReference>
<dbReference type="InterPro" id="IPR006311">
    <property type="entry name" value="TAT_signal"/>
</dbReference>
<dbReference type="NCBIfam" id="TIGR01782">
    <property type="entry name" value="TonB-Xanth-Caul"/>
    <property type="match status" value="1"/>
</dbReference>
<evidence type="ECO:0000256" key="3">
    <source>
        <dbReference type="ARBA" id="ARBA00023136"/>
    </source>
</evidence>
<gene>
    <name evidence="10" type="ordered locus">Hbal_2773</name>
</gene>
<dbReference type="eggNOG" id="COG4771">
    <property type="taxonomic scope" value="Bacteria"/>
</dbReference>
<dbReference type="InterPro" id="IPR037066">
    <property type="entry name" value="Plug_dom_sf"/>
</dbReference>
<keyword evidence="3 5" id="KW-0472">Membrane</keyword>
<dbReference type="GO" id="GO:0009279">
    <property type="term" value="C:cell outer membrane"/>
    <property type="evidence" value="ECO:0007669"/>
    <property type="project" value="UniProtKB-SubCell"/>
</dbReference>
<accession>C6XQE7</accession>
<dbReference type="KEGG" id="hba:Hbal_2773"/>
<dbReference type="eggNOG" id="COG1629">
    <property type="taxonomic scope" value="Bacteria"/>
</dbReference>
<feature type="region of interest" description="Disordered" evidence="6">
    <location>
        <begin position="239"/>
        <end position="261"/>
    </location>
</feature>
<keyword evidence="11" id="KW-1185">Reference proteome</keyword>
<evidence type="ECO:0000256" key="7">
    <source>
        <dbReference type="SAM" id="SignalP"/>
    </source>
</evidence>
<dbReference type="EMBL" id="CP001678">
    <property type="protein sequence ID" value="ACT60446.1"/>
    <property type="molecule type" value="Genomic_DNA"/>
</dbReference>
<evidence type="ECO:0000313" key="10">
    <source>
        <dbReference type="EMBL" id="ACT60446.1"/>
    </source>
</evidence>
<evidence type="ECO:0000256" key="5">
    <source>
        <dbReference type="RuleBase" id="RU003357"/>
    </source>
</evidence>
<sequence length="1009" mass="109574">MTNHPVISNASKKNRTSFIKIALLGSAALSFSVPAAFAQESAAEDAEAINKLDTIVVTGSRATIQNTIDLKRTNSSIVDGLSAKDIGDLPALSIGEALESITGAASHRENGGATEISIRGLGPFLSATTFNGRVATNGTGDRSVNFSQFPSELMNKLAIYKTQDASLIEGGVAGLIALETLKPLDYNQRRVQFNLTGNYNPDQQNIDNTMAGDLGYRGTLSYVDQFELGGLGQLGFSIGGQRSDISQPEQEMRSSSPSGTSLFACIADATDPDSRGYAASSSGDCEDQGPNSSNNDGYNTTIDPETGLAVDDGLDYAWAGSSRGYRQNDTHDTRDSLFTALQWQPNDRLDINADLQWSERVQNEDRHDLNFSNMKRSVAGDTLDSLVFQDNGVVQSITTQSDIESNGEIYERTEEYLGYGLSGSFDVTDKLTISADYSFSETTRDELQASIRVSSQGGPGSGGRENLSWARDGDGFVNYTVQDFDVTDISNYTDGVRLRVDRDAERRNTVEAIRFDAEYDLGMGPITSVETGFRLSDLEYVSYAATRDEYNASDFDSSSVPCETGFAESGFLSSASDALVTQIDSDGNVVSTTNTWAVFDNQCLVDYILAENGETSLVYPDSDPDSLDNTNVLETTLAGYVMANYDTSLAGKPFSGNFGLRVVDTKVKSLGNRTPVAVITNPVDGTLSLETDGDAVVLFGKGEYTEFLPSFNGTLELRDDILLRAGLFRGMSRADPGNMTFGRDFNENNEEDAPTTIEELISVEGSGNPNFQPLMSWNYDIAAEWYPNDDSILAASIYYKNFTGGFENSTVLEDFIIDGATVTLPVSVTATNEDTAALYGIELTASHNFSYLPGLFSGFGAKVSLNLAESDFEFEDSLYGDLGYRDADGNLIQTNVGILQPGNVPGFSDVVASGQIYYQKGKFDSSLIYKYRSEYFQPYTSNGTRLRYVGDVGVWEARASYDLTENLSLTVSGINLFNAPKEQYFFTNDNLGEVNYYGPRVFFGIKGKF</sequence>
<evidence type="ECO:0000256" key="2">
    <source>
        <dbReference type="ARBA" id="ARBA00022729"/>
    </source>
</evidence>
<feature type="compositionally biased region" description="Polar residues" evidence="6">
    <location>
        <begin position="279"/>
        <end position="300"/>
    </location>
</feature>
<feature type="domain" description="TonB-dependent receptor-like beta-barrel" evidence="8">
    <location>
        <begin position="462"/>
        <end position="976"/>
    </location>
</feature>